<comment type="caution">
    <text evidence="2">The sequence shown here is derived from an EMBL/GenBank/DDBJ whole genome shotgun (WGS) entry which is preliminary data.</text>
</comment>
<reference evidence="2" key="1">
    <citation type="journal article" date="2020" name="Stud. Mycol.">
        <title>101 Dothideomycetes genomes: a test case for predicting lifestyles and emergence of pathogens.</title>
        <authorList>
            <person name="Haridas S."/>
            <person name="Albert R."/>
            <person name="Binder M."/>
            <person name="Bloem J."/>
            <person name="Labutti K."/>
            <person name="Salamov A."/>
            <person name="Andreopoulos B."/>
            <person name="Baker S."/>
            <person name="Barry K."/>
            <person name="Bills G."/>
            <person name="Bluhm B."/>
            <person name="Cannon C."/>
            <person name="Castanera R."/>
            <person name="Culley D."/>
            <person name="Daum C."/>
            <person name="Ezra D."/>
            <person name="Gonzalez J."/>
            <person name="Henrissat B."/>
            <person name="Kuo A."/>
            <person name="Liang C."/>
            <person name="Lipzen A."/>
            <person name="Lutzoni F."/>
            <person name="Magnuson J."/>
            <person name="Mondo S."/>
            <person name="Nolan M."/>
            <person name="Ohm R."/>
            <person name="Pangilinan J."/>
            <person name="Park H.-J."/>
            <person name="Ramirez L."/>
            <person name="Alfaro M."/>
            <person name="Sun H."/>
            <person name="Tritt A."/>
            <person name="Yoshinaga Y."/>
            <person name="Zwiers L.-H."/>
            <person name="Turgeon B."/>
            <person name="Goodwin S."/>
            <person name="Spatafora J."/>
            <person name="Crous P."/>
            <person name="Grigoriev I."/>
        </authorList>
    </citation>
    <scope>NUCLEOTIDE SEQUENCE</scope>
    <source>
        <strain evidence="2">CBS 110217</strain>
    </source>
</reference>
<keyword evidence="3" id="KW-1185">Reference proteome</keyword>
<dbReference type="OrthoDB" id="4126315at2759"/>
<evidence type="ECO:0000313" key="2">
    <source>
        <dbReference type="EMBL" id="KAF2033167.1"/>
    </source>
</evidence>
<gene>
    <name evidence="2" type="ORF">EK21DRAFT_109301</name>
</gene>
<dbReference type="SUPFAM" id="SSF54909">
    <property type="entry name" value="Dimeric alpha+beta barrel"/>
    <property type="match status" value="1"/>
</dbReference>
<protein>
    <recommendedName>
        <fullName evidence="1">ABM domain-containing protein</fullName>
    </recommendedName>
</protein>
<dbReference type="AlphaFoldDB" id="A0A9P4LQW3"/>
<evidence type="ECO:0000259" key="1">
    <source>
        <dbReference type="Pfam" id="PF03992"/>
    </source>
</evidence>
<dbReference type="InterPro" id="IPR007138">
    <property type="entry name" value="ABM_dom"/>
</dbReference>
<sequence>MATDPTNPPHLSSFSAHVKITVAPASVPAFLEALKSAYDAVVAEPECASFQVLQHPQEPGVFKFIESWNMSVEEFMTVQVHKDYYKPYLAITEPMWIKPREIEIWERASGDGKEWVYFKPQA</sequence>
<name>A0A9P4LQW3_9PLEO</name>
<evidence type="ECO:0000313" key="3">
    <source>
        <dbReference type="Proteomes" id="UP000799777"/>
    </source>
</evidence>
<dbReference type="InterPro" id="IPR011008">
    <property type="entry name" value="Dimeric_a/b-barrel"/>
</dbReference>
<dbReference type="Gene3D" id="3.30.70.100">
    <property type="match status" value="1"/>
</dbReference>
<feature type="domain" description="ABM" evidence="1">
    <location>
        <begin position="14"/>
        <end position="68"/>
    </location>
</feature>
<proteinExistence type="predicted"/>
<organism evidence="2 3">
    <name type="scientific">Setomelanomma holmii</name>
    <dbReference type="NCBI Taxonomy" id="210430"/>
    <lineage>
        <taxon>Eukaryota</taxon>
        <taxon>Fungi</taxon>
        <taxon>Dikarya</taxon>
        <taxon>Ascomycota</taxon>
        <taxon>Pezizomycotina</taxon>
        <taxon>Dothideomycetes</taxon>
        <taxon>Pleosporomycetidae</taxon>
        <taxon>Pleosporales</taxon>
        <taxon>Pleosporineae</taxon>
        <taxon>Phaeosphaeriaceae</taxon>
        <taxon>Setomelanomma</taxon>
    </lineage>
</organism>
<dbReference type="Pfam" id="PF03992">
    <property type="entry name" value="ABM"/>
    <property type="match status" value="1"/>
</dbReference>
<dbReference type="Proteomes" id="UP000799777">
    <property type="component" value="Unassembled WGS sequence"/>
</dbReference>
<accession>A0A9P4LQW3</accession>
<dbReference type="EMBL" id="ML978168">
    <property type="protein sequence ID" value="KAF2033167.1"/>
    <property type="molecule type" value="Genomic_DNA"/>
</dbReference>